<dbReference type="AlphaFoldDB" id="A0A183CCL5"/>
<evidence type="ECO:0000313" key="2">
    <source>
        <dbReference type="WBParaSite" id="GPLIN_001061600"/>
    </source>
</evidence>
<dbReference type="WBParaSite" id="GPLIN_001061600">
    <property type="protein sequence ID" value="GPLIN_001061600"/>
    <property type="gene ID" value="GPLIN_001061600"/>
</dbReference>
<name>A0A183CCL5_GLOPA</name>
<keyword evidence="1" id="KW-1185">Reference proteome</keyword>
<proteinExistence type="predicted"/>
<organism evidence="1 2">
    <name type="scientific">Globodera pallida</name>
    <name type="common">Potato cyst nematode worm</name>
    <name type="synonym">Heterodera pallida</name>
    <dbReference type="NCBI Taxonomy" id="36090"/>
    <lineage>
        <taxon>Eukaryota</taxon>
        <taxon>Metazoa</taxon>
        <taxon>Ecdysozoa</taxon>
        <taxon>Nematoda</taxon>
        <taxon>Chromadorea</taxon>
        <taxon>Rhabditida</taxon>
        <taxon>Tylenchina</taxon>
        <taxon>Tylenchomorpha</taxon>
        <taxon>Tylenchoidea</taxon>
        <taxon>Heteroderidae</taxon>
        <taxon>Heteroderinae</taxon>
        <taxon>Globodera</taxon>
    </lineage>
</organism>
<sequence>MSDNANEEEQQQQMKELFICADVWLGVFKFCGPFVLGLKVALLSDRFDLLVDAHFNSKWALGRLEIRRAAGGNGAEIVKRFGKNNVERLLSIPQEPLPAK</sequence>
<evidence type="ECO:0000313" key="1">
    <source>
        <dbReference type="Proteomes" id="UP000050741"/>
    </source>
</evidence>
<reference evidence="1" key="1">
    <citation type="submission" date="2014-05" db="EMBL/GenBank/DDBJ databases">
        <title>The genome and life-stage specific transcriptomes of Globodera pallida elucidate key aspects of plant parasitism by a cyst nematode.</title>
        <authorList>
            <person name="Cotton J.A."/>
            <person name="Lilley C.J."/>
            <person name="Jones L.M."/>
            <person name="Kikuchi T."/>
            <person name="Reid A.J."/>
            <person name="Thorpe P."/>
            <person name="Tsai I.J."/>
            <person name="Beasley H."/>
            <person name="Blok V."/>
            <person name="Cock P.J.A."/>
            <person name="Van den Akker S.E."/>
            <person name="Holroyd N."/>
            <person name="Hunt M."/>
            <person name="Mantelin S."/>
            <person name="Naghra H."/>
            <person name="Pain A."/>
            <person name="Palomares-Rius J.E."/>
            <person name="Zarowiecki M."/>
            <person name="Berriman M."/>
            <person name="Jones J.T."/>
            <person name="Urwin P.E."/>
        </authorList>
    </citation>
    <scope>NUCLEOTIDE SEQUENCE [LARGE SCALE GENOMIC DNA]</scope>
    <source>
        <strain evidence="1">Lindley</strain>
    </source>
</reference>
<accession>A0A183CCL5</accession>
<reference evidence="2" key="2">
    <citation type="submission" date="2016-06" db="UniProtKB">
        <authorList>
            <consortium name="WormBaseParasite"/>
        </authorList>
    </citation>
    <scope>IDENTIFICATION</scope>
</reference>
<protein>
    <submittedName>
        <fullName evidence="2">Uncharacterized protein</fullName>
    </submittedName>
</protein>
<dbReference type="Proteomes" id="UP000050741">
    <property type="component" value="Unassembled WGS sequence"/>
</dbReference>